<reference evidence="3 4" key="2">
    <citation type="journal article" date="2010" name="Stand. Genomic Sci.">
        <title>Complete genome sequence of Chitinophaga pinensis type strain (UQM 2034).</title>
        <authorList>
            <person name="Glavina Del Rio T."/>
            <person name="Abt B."/>
            <person name="Spring S."/>
            <person name="Lapidus A."/>
            <person name="Nolan M."/>
            <person name="Tice H."/>
            <person name="Copeland A."/>
            <person name="Cheng J.F."/>
            <person name="Chen F."/>
            <person name="Bruce D."/>
            <person name="Goodwin L."/>
            <person name="Pitluck S."/>
            <person name="Ivanova N."/>
            <person name="Mavromatis K."/>
            <person name="Mikhailova N."/>
            <person name="Pati A."/>
            <person name="Chen A."/>
            <person name="Palaniappan K."/>
            <person name="Land M."/>
            <person name="Hauser L."/>
            <person name="Chang Y.J."/>
            <person name="Jeffries C.D."/>
            <person name="Chain P."/>
            <person name="Saunders E."/>
            <person name="Detter J.C."/>
            <person name="Brettin T."/>
            <person name="Rohde M."/>
            <person name="Goker M."/>
            <person name="Bristow J."/>
            <person name="Eisen J.A."/>
            <person name="Markowitz V."/>
            <person name="Hugenholtz P."/>
            <person name="Kyrpides N.C."/>
            <person name="Klenk H.P."/>
            <person name="Lucas S."/>
        </authorList>
    </citation>
    <scope>NUCLEOTIDE SEQUENCE [LARGE SCALE GENOMIC DNA]</scope>
    <source>
        <strain evidence="4">ATCC 43595 / DSM 2588 / LMG 13176 / NBRC 15968 / NCIMB 11800 / UQM 2034</strain>
    </source>
</reference>
<sequence length="266" mass="29421">MKKAFFLLAVLLLSTHLLKAQFDDKFYFPNKTWKALDSSMQVEEVNLPVDTVTLNALFFKPVGQPKATVLFCHGAGGNVTFYQYMVKPLVEHGYQVFMIDFRGYGKSSGKPTHLNIACDGQVVFDYLLGRPDVKGTKMLLFGASIGTQVATRLARDNGDKIQALVLDGAISSFTDLAAAYAPAEQQAMIKQYLTSPYAAKTDIPFVKLPVLIVHSKEDKEVPFALAEAVYNAAIGKKELYIYSGTHLAAMKENAGEYVNKIDRLIY</sequence>
<keyword evidence="1" id="KW-0732">Signal</keyword>
<organism evidence="3 4">
    <name type="scientific">Chitinophaga pinensis (strain ATCC 43595 / DSM 2588 / LMG 13176 / NBRC 15968 / NCIMB 11800 / UQM 2034)</name>
    <dbReference type="NCBI Taxonomy" id="485918"/>
    <lineage>
        <taxon>Bacteria</taxon>
        <taxon>Pseudomonadati</taxon>
        <taxon>Bacteroidota</taxon>
        <taxon>Chitinophagia</taxon>
        <taxon>Chitinophagales</taxon>
        <taxon>Chitinophagaceae</taxon>
        <taxon>Chitinophaga</taxon>
    </lineage>
</organism>
<gene>
    <name evidence="3" type="ordered locus">Cpin_5537</name>
</gene>
<dbReference type="EMBL" id="CP001699">
    <property type="protein sequence ID" value="ACU62965.1"/>
    <property type="molecule type" value="Genomic_DNA"/>
</dbReference>
<proteinExistence type="predicted"/>
<dbReference type="AlphaFoldDB" id="A0A979G907"/>
<dbReference type="PANTHER" id="PTHR12277">
    <property type="entry name" value="ALPHA/BETA HYDROLASE DOMAIN-CONTAINING PROTEIN"/>
    <property type="match status" value="1"/>
</dbReference>
<dbReference type="KEGG" id="cpi:Cpin_5537"/>
<feature type="domain" description="Serine aminopeptidase S33" evidence="2">
    <location>
        <begin position="64"/>
        <end position="172"/>
    </location>
</feature>
<protein>
    <submittedName>
        <fullName evidence="3">Lysophospholipase-like protein</fullName>
    </submittedName>
</protein>
<reference evidence="4" key="1">
    <citation type="submission" date="2009-08" db="EMBL/GenBank/DDBJ databases">
        <title>The complete genome of Chitinophaga pinensis DSM 2588.</title>
        <authorList>
            <consortium name="US DOE Joint Genome Institute (JGI-PGF)"/>
            <person name="Lucas S."/>
            <person name="Copeland A."/>
            <person name="Lapidus A."/>
            <person name="Glavina del Rio T."/>
            <person name="Dalin E."/>
            <person name="Tice H."/>
            <person name="Bruce D."/>
            <person name="Goodwin L."/>
            <person name="Pitluck S."/>
            <person name="Kyrpides N."/>
            <person name="Mavromatis K."/>
            <person name="Ivanova N."/>
            <person name="Mikhailova N."/>
            <person name="Sims D."/>
            <person name="Meinche L."/>
            <person name="Brettin T."/>
            <person name="Detter J.C."/>
            <person name="Han C."/>
            <person name="Larimer F."/>
            <person name="Land M."/>
            <person name="Hauser L."/>
            <person name="Markowitz V."/>
            <person name="Cheng J.-F."/>
            <person name="Hugenholtz P."/>
            <person name="Woyke T."/>
            <person name="Wu D."/>
            <person name="Spring S."/>
            <person name="Klenk H.-P."/>
            <person name="Eisen J.A."/>
        </authorList>
    </citation>
    <scope>NUCLEOTIDE SEQUENCE [LARGE SCALE GENOMIC DNA]</scope>
    <source>
        <strain evidence="4">ATCC 43595 / DSM 2588 / LMG 13176 / NBRC 15968 / NCIMB 11800 / UQM 2034</strain>
    </source>
</reference>
<accession>A0A979G907</accession>
<feature type="signal peptide" evidence="1">
    <location>
        <begin position="1"/>
        <end position="19"/>
    </location>
</feature>
<dbReference type="RefSeq" id="WP_012793132.1">
    <property type="nucleotide sequence ID" value="NC_013132.1"/>
</dbReference>
<dbReference type="OrthoDB" id="9777090at2"/>
<dbReference type="Pfam" id="PF12146">
    <property type="entry name" value="Hydrolase_4"/>
    <property type="match status" value="1"/>
</dbReference>
<evidence type="ECO:0000313" key="4">
    <source>
        <dbReference type="Proteomes" id="UP000002215"/>
    </source>
</evidence>
<evidence type="ECO:0000256" key="1">
    <source>
        <dbReference type="SAM" id="SignalP"/>
    </source>
</evidence>
<dbReference type="Proteomes" id="UP000002215">
    <property type="component" value="Chromosome"/>
</dbReference>
<dbReference type="PANTHER" id="PTHR12277:SF81">
    <property type="entry name" value="PROTEIN ABHD13"/>
    <property type="match status" value="1"/>
</dbReference>
<dbReference type="SUPFAM" id="SSF53474">
    <property type="entry name" value="alpha/beta-Hydrolases"/>
    <property type="match status" value="1"/>
</dbReference>
<dbReference type="InterPro" id="IPR029058">
    <property type="entry name" value="AB_hydrolase_fold"/>
</dbReference>
<evidence type="ECO:0000313" key="3">
    <source>
        <dbReference type="EMBL" id="ACU62965.1"/>
    </source>
</evidence>
<dbReference type="Gene3D" id="3.40.50.1820">
    <property type="entry name" value="alpha/beta hydrolase"/>
    <property type="match status" value="1"/>
</dbReference>
<name>A0A979G907_CHIPD</name>
<feature type="chain" id="PRO_5037907697" evidence="1">
    <location>
        <begin position="20"/>
        <end position="266"/>
    </location>
</feature>
<dbReference type="InterPro" id="IPR022742">
    <property type="entry name" value="Hydrolase_4"/>
</dbReference>
<evidence type="ECO:0000259" key="2">
    <source>
        <dbReference type="Pfam" id="PF12146"/>
    </source>
</evidence>